<accession>A0AAW5N9K7</accession>
<dbReference type="InterPro" id="IPR037238">
    <property type="entry name" value="YbiA-like_sf"/>
</dbReference>
<comment type="catalytic activity">
    <reaction evidence="2">
        <text>2,5-diamino-6-hydroxy-4-(5-phosphoribosylamino)-pyrimidine + H2O = 2,5,6-triamino-4-hydroxypyrimidine + D-ribose 5-phosphate</text>
        <dbReference type="Rhea" id="RHEA:23436"/>
        <dbReference type="ChEBI" id="CHEBI:15377"/>
        <dbReference type="ChEBI" id="CHEBI:58614"/>
        <dbReference type="ChEBI" id="CHEBI:78346"/>
        <dbReference type="ChEBI" id="CHEBI:137796"/>
    </reaction>
</comment>
<name>A0AAW5N9K7_9BACT</name>
<sequence>MKEIDNIRRYMDEAHMSQRELSQRSGIAHETISKILNGKYPLSHKLLVKIADGLNIPISELMEDAITPITVGVQGYIEYDNEIIKIKSFRQLQKLVQQIEYETSILPKEVKEIKTLNEKNRKLIKNSINKDDYEFNINDFELIQTHDATKVDCWAFKTASDTKDGIILDLGNQCSGYPFNLHGHMFYTSESAYLCGQFSHNTEEHKRIQNQLLYEKNGYTAKKKVKNTNKELIRADWDSFRAEWMLYVIWAKCQNTDFANKLKSLPPNAVIIENSTTIHEGTSSFWGCKNIELEEARKKVERYTALEYMKKVRNGEIKKNSLELDALIQSESDKIQYIGTYSDGRNYMGKILKRCQLALLNNTEPNINYDLLRSKRIFLLGELLTF</sequence>
<dbReference type="EMBL" id="JANRHJ010000009">
    <property type="protein sequence ID" value="MCR8874125.1"/>
    <property type="molecule type" value="Genomic_DNA"/>
</dbReference>
<evidence type="ECO:0000313" key="5">
    <source>
        <dbReference type="Proteomes" id="UP001204579"/>
    </source>
</evidence>
<proteinExistence type="predicted"/>
<evidence type="ECO:0000259" key="3">
    <source>
        <dbReference type="PROSITE" id="PS50943"/>
    </source>
</evidence>
<dbReference type="SMART" id="SM00530">
    <property type="entry name" value="HTH_XRE"/>
    <property type="match status" value="1"/>
</dbReference>
<organism evidence="4 5">
    <name type="scientific">Phocaeicola barnesiae</name>
    <dbReference type="NCBI Taxonomy" id="376804"/>
    <lineage>
        <taxon>Bacteria</taxon>
        <taxon>Pseudomonadati</taxon>
        <taxon>Bacteroidota</taxon>
        <taxon>Bacteroidia</taxon>
        <taxon>Bacteroidales</taxon>
        <taxon>Bacteroidaceae</taxon>
        <taxon>Phocaeicola</taxon>
    </lineage>
</organism>
<dbReference type="InterPro" id="IPR012816">
    <property type="entry name" value="NADAR"/>
</dbReference>
<evidence type="ECO:0000256" key="1">
    <source>
        <dbReference type="ARBA" id="ARBA00000022"/>
    </source>
</evidence>
<dbReference type="RefSeq" id="WP_258335810.1">
    <property type="nucleotide sequence ID" value="NZ_JANRHJ010000009.1"/>
</dbReference>
<dbReference type="InterPro" id="IPR001387">
    <property type="entry name" value="Cro/C1-type_HTH"/>
</dbReference>
<gene>
    <name evidence="4" type="ORF">NW209_08890</name>
</gene>
<comment type="caution">
    <text evidence="4">The sequence shown here is derived from an EMBL/GenBank/DDBJ whole genome shotgun (WGS) entry which is preliminary data.</text>
</comment>
<dbReference type="CDD" id="cd00093">
    <property type="entry name" value="HTH_XRE"/>
    <property type="match status" value="1"/>
</dbReference>
<keyword evidence="5" id="KW-1185">Reference proteome</keyword>
<dbReference type="Gene3D" id="1.10.357.40">
    <property type="entry name" value="YbiA-like"/>
    <property type="match status" value="1"/>
</dbReference>
<dbReference type="SUPFAM" id="SSF47413">
    <property type="entry name" value="lambda repressor-like DNA-binding domains"/>
    <property type="match status" value="1"/>
</dbReference>
<dbReference type="Proteomes" id="UP001204579">
    <property type="component" value="Unassembled WGS sequence"/>
</dbReference>
<evidence type="ECO:0000313" key="4">
    <source>
        <dbReference type="EMBL" id="MCR8874125.1"/>
    </source>
</evidence>
<dbReference type="GO" id="GO:0003677">
    <property type="term" value="F:DNA binding"/>
    <property type="evidence" value="ECO:0007669"/>
    <property type="project" value="InterPro"/>
</dbReference>
<feature type="domain" description="HTH cro/C1-type" evidence="3">
    <location>
        <begin position="7"/>
        <end position="61"/>
    </location>
</feature>
<protein>
    <submittedName>
        <fullName evidence="4">Helix-turn-helix domain-containing protein</fullName>
    </submittedName>
</protein>
<evidence type="ECO:0000256" key="2">
    <source>
        <dbReference type="ARBA" id="ARBA00000751"/>
    </source>
</evidence>
<dbReference type="SUPFAM" id="SSF143990">
    <property type="entry name" value="YbiA-like"/>
    <property type="match status" value="1"/>
</dbReference>
<dbReference type="CDD" id="cd15457">
    <property type="entry name" value="NADAR"/>
    <property type="match status" value="1"/>
</dbReference>
<dbReference type="AlphaFoldDB" id="A0AAW5N9K7"/>
<dbReference type="PROSITE" id="PS50943">
    <property type="entry name" value="HTH_CROC1"/>
    <property type="match status" value="1"/>
</dbReference>
<reference evidence="4 5" key="1">
    <citation type="submission" date="2022-08" db="EMBL/GenBank/DDBJ databases">
        <authorList>
            <person name="Zeman M."/>
            <person name="Kubasova T."/>
        </authorList>
    </citation>
    <scope>NUCLEOTIDE SEQUENCE [LARGE SCALE GENOMIC DNA]</scope>
    <source>
        <strain evidence="4 5">ET62</strain>
    </source>
</reference>
<comment type="catalytic activity">
    <reaction evidence="1">
        <text>5-amino-6-(5-phospho-D-ribosylamino)uracil + H2O = 5,6-diaminouracil + D-ribose 5-phosphate</text>
        <dbReference type="Rhea" id="RHEA:55020"/>
        <dbReference type="ChEBI" id="CHEBI:15377"/>
        <dbReference type="ChEBI" id="CHEBI:46252"/>
        <dbReference type="ChEBI" id="CHEBI:58453"/>
        <dbReference type="ChEBI" id="CHEBI:78346"/>
    </reaction>
</comment>
<dbReference type="Pfam" id="PF01381">
    <property type="entry name" value="HTH_3"/>
    <property type="match status" value="1"/>
</dbReference>
<dbReference type="InterPro" id="IPR010982">
    <property type="entry name" value="Lambda_DNA-bd_dom_sf"/>
</dbReference>
<dbReference type="Gene3D" id="1.10.260.40">
    <property type="entry name" value="lambda repressor-like DNA-binding domains"/>
    <property type="match status" value="1"/>
</dbReference>